<protein>
    <submittedName>
        <fullName evidence="1">Uncharacterized protein</fullName>
    </submittedName>
</protein>
<comment type="caution">
    <text evidence="1">The sequence shown here is derived from an EMBL/GenBank/DDBJ whole genome shotgun (WGS) entry which is preliminary data.</text>
</comment>
<dbReference type="AlphaFoldDB" id="X1C0I9"/>
<gene>
    <name evidence="1" type="ORF">S01H4_43675</name>
</gene>
<proteinExistence type="predicted"/>
<sequence>RHLDDLRGKKLVAEPRIVINKYGIKEKYYHTTAKRFIVHLEWP</sequence>
<reference evidence="1" key="1">
    <citation type="journal article" date="2014" name="Front. Microbiol.">
        <title>High frequency of phylogenetically diverse reductive dehalogenase-homologous genes in deep subseafloor sedimentary metagenomes.</title>
        <authorList>
            <person name="Kawai M."/>
            <person name="Futagami T."/>
            <person name="Toyoda A."/>
            <person name="Takaki Y."/>
            <person name="Nishi S."/>
            <person name="Hori S."/>
            <person name="Arai W."/>
            <person name="Tsubouchi T."/>
            <person name="Morono Y."/>
            <person name="Uchiyama I."/>
            <person name="Ito T."/>
            <person name="Fujiyama A."/>
            <person name="Inagaki F."/>
            <person name="Takami H."/>
        </authorList>
    </citation>
    <scope>NUCLEOTIDE SEQUENCE</scope>
    <source>
        <strain evidence="1">Expedition CK06-06</strain>
    </source>
</reference>
<organism evidence="1">
    <name type="scientific">marine sediment metagenome</name>
    <dbReference type="NCBI Taxonomy" id="412755"/>
    <lineage>
        <taxon>unclassified sequences</taxon>
        <taxon>metagenomes</taxon>
        <taxon>ecological metagenomes</taxon>
    </lineage>
</organism>
<dbReference type="EMBL" id="BART01024115">
    <property type="protein sequence ID" value="GAH00782.1"/>
    <property type="molecule type" value="Genomic_DNA"/>
</dbReference>
<name>X1C0I9_9ZZZZ</name>
<accession>X1C0I9</accession>
<evidence type="ECO:0000313" key="1">
    <source>
        <dbReference type="EMBL" id="GAH00782.1"/>
    </source>
</evidence>
<feature type="non-terminal residue" evidence="1">
    <location>
        <position position="1"/>
    </location>
</feature>